<dbReference type="EMBL" id="ML994611">
    <property type="protein sequence ID" value="KAF2194424.1"/>
    <property type="molecule type" value="Genomic_DNA"/>
</dbReference>
<protein>
    <submittedName>
        <fullName evidence="2">Uncharacterized protein</fullName>
    </submittedName>
</protein>
<gene>
    <name evidence="2" type="ORF">K469DRAFT_127056</name>
</gene>
<sequence>MVVVVGWRRAALILRSCSRAASWVLGCLARFYRHRLYVRHPFTGSITWATNGTLQQRKRAQKQAQSNHMFPLERAFAPPNILPSGPLDSRSRQRRPVARKPGRSRRVRQQYEVSPARWGGQAK</sequence>
<proteinExistence type="predicted"/>
<name>A0A6A6ES79_9PEZI</name>
<feature type="region of interest" description="Disordered" evidence="1">
    <location>
        <begin position="56"/>
        <end position="123"/>
    </location>
</feature>
<dbReference type="AlphaFoldDB" id="A0A6A6ES79"/>
<dbReference type="Proteomes" id="UP000800200">
    <property type="component" value="Unassembled WGS sequence"/>
</dbReference>
<feature type="compositionally biased region" description="Basic residues" evidence="1">
    <location>
        <begin position="92"/>
        <end position="108"/>
    </location>
</feature>
<keyword evidence="3" id="KW-1185">Reference proteome</keyword>
<accession>A0A6A6ES79</accession>
<evidence type="ECO:0000313" key="2">
    <source>
        <dbReference type="EMBL" id="KAF2194424.1"/>
    </source>
</evidence>
<evidence type="ECO:0000256" key="1">
    <source>
        <dbReference type="SAM" id="MobiDB-lite"/>
    </source>
</evidence>
<reference evidence="2" key="1">
    <citation type="journal article" date="2020" name="Stud. Mycol.">
        <title>101 Dothideomycetes genomes: a test case for predicting lifestyles and emergence of pathogens.</title>
        <authorList>
            <person name="Haridas S."/>
            <person name="Albert R."/>
            <person name="Binder M."/>
            <person name="Bloem J."/>
            <person name="Labutti K."/>
            <person name="Salamov A."/>
            <person name="Andreopoulos B."/>
            <person name="Baker S."/>
            <person name="Barry K."/>
            <person name="Bills G."/>
            <person name="Bluhm B."/>
            <person name="Cannon C."/>
            <person name="Castanera R."/>
            <person name="Culley D."/>
            <person name="Daum C."/>
            <person name="Ezra D."/>
            <person name="Gonzalez J."/>
            <person name="Henrissat B."/>
            <person name="Kuo A."/>
            <person name="Liang C."/>
            <person name="Lipzen A."/>
            <person name="Lutzoni F."/>
            <person name="Magnuson J."/>
            <person name="Mondo S."/>
            <person name="Nolan M."/>
            <person name="Ohm R."/>
            <person name="Pangilinan J."/>
            <person name="Park H.-J."/>
            <person name="Ramirez L."/>
            <person name="Alfaro M."/>
            <person name="Sun H."/>
            <person name="Tritt A."/>
            <person name="Yoshinaga Y."/>
            <person name="Zwiers L.-H."/>
            <person name="Turgeon B."/>
            <person name="Goodwin S."/>
            <person name="Spatafora J."/>
            <person name="Crous P."/>
            <person name="Grigoriev I."/>
        </authorList>
    </citation>
    <scope>NUCLEOTIDE SEQUENCE</scope>
    <source>
        <strain evidence="2">CBS 207.26</strain>
    </source>
</reference>
<evidence type="ECO:0000313" key="3">
    <source>
        <dbReference type="Proteomes" id="UP000800200"/>
    </source>
</evidence>
<organism evidence="2 3">
    <name type="scientific">Zopfia rhizophila CBS 207.26</name>
    <dbReference type="NCBI Taxonomy" id="1314779"/>
    <lineage>
        <taxon>Eukaryota</taxon>
        <taxon>Fungi</taxon>
        <taxon>Dikarya</taxon>
        <taxon>Ascomycota</taxon>
        <taxon>Pezizomycotina</taxon>
        <taxon>Dothideomycetes</taxon>
        <taxon>Dothideomycetes incertae sedis</taxon>
        <taxon>Zopfiaceae</taxon>
        <taxon>Zopfia</taxon>
    </lineage>
</organism>